<evidence type="ECO:0000313" key="1">
    <source>
        <dbReference type="EMBL" id="KFD48011.1"/>
    </source>
</evidence>
<dbReference type="Proteomes" id="UP000030764">
    <property type="component" value="Unassembled WGS sequence"/>
</dbReference>
<evidence type="ECO:0000313" key="2">
    <source>
        <dbReference type="Proteomes" id="UP000030764"/>
    </source>
</evidence>
<reference evidence="1 2" key="1">
    <citation type="journal article" date="2014" name="Nat. Genet.">
        <title>Genome and transcriptome of the porcine whipworm Trichuris suis.</title>
        <authorList>
            <person name="Jex A.R."/>
            <person name="Nejsum P."/>
            <person name="Schwarz E.M."/>
            <person name="Hu L."/>
            <person name="Young N.D."/>
            <person name="Hall R.S."/>
            <person name="Korhonen P.K."/>
            <person name="Liao S."/>
            <person name="Thamsborg S."/>
            <person name="Xia J."/>
            <person name="Xu P."/>
            <person name="Wang S."/>
            <person name="Scheerlinck J.P."/>
            <person name="Hofmann A."/>
            <person name="Sternberg P.W."/>
            <person name="Wang J."/>
            <person name="Gasser R.B."/>
        </authorList>
    </citation>
    <scope>NUCLEOTIDE SEQUENCE [LARGE SCALE GENOMIC DNA]</scope>
    <source>
        <strain evidence="1">DCEP-RM93M</strain>
    </source>
</reference>
<name>A0A085LSR5_9BILA</name>
<accession>A0A085LSR5</accession>
<keyword evidence="2" id="KW-1185">Reference proteome</keyword>
<sequence>MGTVHHPSFVKTGYRTARSAPLAPISMRAGIPPGYVVRMTKTGSVTSLLAWHGRKLELSRAVQFIYCWSQRLTSVRFCMRKIGMGKNAAIEWNMSMRAVAAQALLNNPVIK</sequence>
<dbReference type="AlphaFoldDB" id="A0A085LSR5"/>
<proteinExistence type="predicted"/>
<gene>
    <name evidence="1" type="ORF">M513_11093</name>
</gene>
<dbReference type="EMBL" id="KL363306">
    <property type="protein sequence ID" value="KFD48011.1"/>
    <property type="molecule type" value="Genomic_DNA"/>
</dbReference>
<protein>
    <submittedName>
        <fullName evidence="1">Uncharacterized protein</fullName>
    </submittedName>
</protein>
<organism evidence="1 2">
    <name type="scientific">Trichuris suis</name>
    <name type="common">pig whipworm</name>
    <dbReference type="NCBI Taxonomy" id="68888"/>
    <lineage>
        <taxon>Eukaryota</taxon>
        <taxon>Metazoa</taxon>
        <taxon>Ecdysozoa</taxon>
        <taxon>Nematoda</taxon>
        <taxon>Enoplea</taxon>
        <taxon>Dorylaimia</taxon>
        <taxon>Trichinellida</taxon>
        <taxon>Trichuridae</taxon>
        <taxon>Trichuris</taxon>
    </lineage>
</organism>